<proteinExistence type="inferred from homology"/>
<dbReference type="InterPro" id="IPR001308">
    <property type="entry name" value="ETF_a/FixB"/>
</dbReference>
<dbReference type="PANTHER" id="PTHR43153:SF1">
    <property type="entry name" value="ELECTRON TRANSFER FLAVOPROTEIN SUBUNIT ALPHA, MITOCHONDRIAL"/>
    <property type="match status" value="1"/>
</dbReference>
<dbReference type="PIRSF" id="PIRSF000089">
    <property type="entry name" value="Electra_flavoP_a"/>
    <property type="match status" value="1"/>
</dbReference>
<gene>
    <name evidence="3" type="primary">etfA_1</name>
    <name evidence="3" type="ORF">J6TS1_16680</name>
</gene>
<reference evidence="3 4" key="1">
    <citation type="submission" date="2021-03" db="EMBL/GenBank/DDBJ databases">
        <title>Antimicrobial resistance genes in bacteria isolated from Japanese honey, and their potential for conferring macrolide and lincosamide resistance in the American foulbrood pathogen Paenibacillus larvae.</title>
        <authorList>
            <person name="Okamoto M."/>
            <person name="Kumagai M."/>
            <person name="Kanamori H."/>
            <person name="Takamatsu D."/>
        </authorList>
    </citation>
    <scope>NUCLEOTIDE SEQUENCE [LARGE SCALE GENOMIC DNA]</scope>
    <source>
        <strain evidence="3 4">J6TS1</strain>
    </source>
</reference>
<dbReference type="CDD" id="cd01715">
    <property type="entry name" value="ETF_alpha"/>
    <property type="match status" value="1"/>
</dbReference>
<dbReference type="InterPro" id="IPR033947">
    <property type="entry name" value="ETF_alpha_N"/>
</dbReference>
<dbReference type="RefSeq" id="WP_212950743.1">
    <property type="nucleotide sequence ID" value="NZ_BORI01000018.1"/>
</dbReference>
<dbReference type="EMBL" id="BORJ01000003">
    <property type="protein sequence ID" value="GIN95798.1"/>
    <property type="molecule type" value="Genomic_DNA"/>
</dbReference>
<evidence type="ECO:0000313" key="4">
    <source>
        <dbReference type="Proteomes" id="UP000680670"/>
    </source>
</evidence>
<dbReference type="SMART" id="SM00893">
    <property type="entry name" value="ETF"/>
    <property type="match status" value="1"/>
</dbReference>
<dbReference type="InterPro" id="IPR014729">
    <property type="entry name" value="Rossmann-like_a/b/a_fold"/>
</dbReference>
<name>A0ABQ4KUS6_SIMTE</name>
<dbReference type="InterPro" id="IPR014730">
    <property type="entry name" value="ETF_a/b_N"/>
</dbReference>
<accession>A0ABQ4KUS6</accession>
<dbReference type="Proteomes" id="UP000680670">
    <property type="component" value="Unassembled WGS sequence"/>
</dbReference>
<evidence type="ECO:0000256" key="1">
    <source>
        <dbReference type="ARBA" id="ARBA00005817"/>
    </source>
</evidence>
<dbReference type="Gene3D" id="3.40.50.1220">
    <property type="entry name" value="TPP-binding domain"/>
    <property type="match status" value="1"/>
</dbReference>
<comment type="caution">
    <text evidence="3">The sequence shown here is derived from an EMBL/GenBank/DDBJ whole genome shotgun (WGS) entry which is preliminary data.</text>
</comment>
<dbReference type="InterPro" id="IPR014731">
    <property type="entry name" value="ETF_asu_C"/>
</dbReference>
<dbReference type="InterPro" id="IPR029035">
    <property type="entry name" value="DHS-like_NAD/FAD-binding_dom"/>
</dbReference>
<feature type="domain" description="Electron transfer flavoprotein alpha/beta-subunit N-terminal" evidence="2">
    <location>
        <begin position="5"/>
        <end position="195"/>
    </location>
</feature>
<dbReference type="Gene3D" id="3.40.50.620">
    <property type="entry name" value="HUPs"/>
    <property type="match status" value="1"/>
</dbReference>
<dbReference type="SUPFAM" id="SSF52467">
    <property type="entry name" value="DHS-like NAD/FAD-binding domain"/>
    <property type="match status" value="1"/>
</dbReference>
<evidence type="ECO:0000313" key="3">
    <source>
        <dbReference type="EMBL" id="GIN95798.1"/>
    </source>
</evidence>
<dbReference type="PANTHER" id="PTHR43153">
    <property type="entry name" value="ELECTRON TRANSFER FLAVOPROTEIN ALPHA"/>
    <property type="match status" value="1"/>
</dbReference>
<organism evidence="3 4">
    <name type="scientific">Siminovitchia terrae</name>
    <name type="common">Bacillus terrae</name>
    <dbReference type="NCBI Taxonomy" id="1914933"/>
    <lineage>
        <taxon>Bacteria</taxon>
        <taxon>Bacillati</taxon>
        <taxon>Bacillota</taxon>
        <taxon>Bacilli</taxon>
        <taxon>Bacillales</taxon>
        <taxon>Bacillaceae</taxon>
        <taxon>Siminovitchia</taxon>
    </lineage>
</organism>
<comment type="similarity">
    <text evidence="1">Belongs to the ETF alpha-subunit/FixB family.</text>
</comment>
<sequence length="327" mass="35035">MVGKVLAFCETRNGELRQVSFEAISAAKKLSNGGEVVAAILGTNVSNFIETLYHYGADRVVTVENEVLNQYTTDAYQQALLQVIEDEKPDGFIMGHTAIGKDVSPRIAAKIQAGLISDIVNIEANGEKVVCTRPIYSGKAFEKKKFTDGFQFITIRPNNIKQLEKDESRTGTASSLDVEIKNIRTVIKEVVQKTAGKVDLSEAKIIVAGGRGVKGEEGFELLQSLADLLGGAVGASRGACDSGYCDYSLQIGQTGKVVTPDLYFAFGISGAIQHIAGMSNSKVIVAVNKDPEAPIFDIADYGIVGDLFEVIPLLKEEIKQNLAVAGV</sequence>
<protein>
    <submittedName>
        <fullName evidence="3">Electron transfer flavoprotein subunit alpha</fullName>
    </submittedName>
</protein>
<dbReference type="Pfam" id="PF01012">
    <property type="entry name" value="ETF"/>
    <property type="match status" value="1"/>
</dbReference>
<dbReference type="SUPFAM" id="SSF52402">
    <property type="entry name" value="Adenine nucleotide alpha hydrolases-like"/>
    <property type="match status" value="1"/>
</dbReference>
<evidence type="ECO:0000259" key="2">
    <source>
        <dbReference type="SMART" id="SM00893"/>
    </source>
</evidence>
<dbReference type="Pfam" id="PF00766">
    <property type="entry name" value="ETF_alpha"/>
    <property type="match status" value="1"/>
</dbReference>
<keyword evidence="4" id="KW-1185">Reference proteome</keyword>